<dbReference type="AlphaFoldDB" id="A0A397IV62"/>
<evidence type="ECO:0000313" key="3">
    <source>
        <dbReference type="Proteomes" id="UP000266861"/>
    </source>
</evidence>
<reference evidence="2 3" key="1">
    <citation type="submission" date="2018-08" db="EMBL/GenBank/DDBJ databases">
        <title>Genome and evolution of the arbuscular mycorrhizal fungus Diversispora epigaea (formerly Glomus versiforme) and its bacterial endosymbionts.</title>
        <authorList>
            <person name="Sun X."/>
            <person name="Fei Z."/>
            <person name="Harrison M."/>
        </authorList>
    </citation>
    <scope>NUCLEOTIDE SEQUENCE [LARGE SCALE GENOMIC DNA]</scope>
    <source>
        <strain evidence="2 3">IT104</strain>
    </source>
</reference>
<proteinExistence type="predicted"/>
<protein>
    <submittedName>
        <fullName evidence="2">Uncharacterized protein</fullName>
    </submittedName>
</protein>
<dbReference type="Proteomes" id="UP000266861">
    <property type="component" value="Unassembled WGS sequence"/>
</dbReference>
<evidence type="ECO:0000256" key="1">
    <source>
        <dbReference type="SAM" id="MobiDB-lite"/>
    </source>
</evidence>
<comment type="caution">
    <text evidence="2">The sequence shown here is derived from an EMBL/GenBank/DDBJ whole genome shotgun (WGS) entry which is preliminary data.</text>
</comment>
<feature type="region of interest" description="Disordered" evidence="1">
    <location>
        <begin position="73"/>
        <end position="109"/>
    </location>
</feature>
<evidence type="ECO:0000313" key="2">
    <source>
        <dbReference type="EMBL" id="RHZ78917.1"/>
    </source>
</evidence>
<sequence>MNKTDRMSAKDMLNELKKIAEEGEIQSEEIPEIKTIEEWITRYSASLRKESAEQRISNNNESHANSNVLRELNENQEIVNVSNTQNSNKTTYRRKKENKYNDKNKRQKN</sequence>
<dbReference type="EMBL" id="PQFF01000145">
    <property type="protein sequence ID" value="RHZ78917.1"/>
    <property type="molecule type" value="Genomic_DNA"/>
</dbReference>
<keyword evidence="3" id="KW-1185">Reference proteome</keyword>
<feature type="compositionally biased region" description="Basic and acidic residues" evidence="1">
    <location>
        <begin position="98"/>
        <end position="109"/>
    </location>
</feature>
<organism evidence="2 3">
    <name type="scientific">Diversispora epigaea</name>
    <dbReference type="NCBI Taxonomy" id="1348612"/>
    <lineage>
        <taxon>Eukaryota</taxon>
        <taxon>Fungi</taxon>
        <taxon>Fungi incertae sedis</taxon>
        <taxon>Mucoromycota</taxon>
        <taxon>Glomeromycotina</taxon>
        <taxon>Glomeromycetes</taxon>
        <taxon>Diversisporales</taxon>
        <taxon>Diversisporaceae</taxon>
        <taxon>Diversispora</taxon>
    </lineage>
</organism>
<name>A0A397IV62_9GLOM</name>
<feature type="compositionally biased region" description="Polar residues" evidence="1">
    <location>
        <begin position="75"/>
        <end position="90"/>
    </location>
</feature>
<accession>A0A397IV62</accession>
<gene>
    <name evidence="2" type="ORF">Glove_154g29</name>
</gene>
<dbReference type="OrthoDB" id="2352817at2759"/>